<sequence length="181" mass="19914">MPEFPRSDFRLHVGWRNIKTSVTAMLVAMVYCLIGRNPAFACIGVIFGMGTDMPDSIKNGGNRLFGTLIGGLLSIAVFWVYLHFYPQGGHSMLLAVLLGIATVILILLCQYFWPGGVQPGGVVLCIVLYSTPVETYVSYALNRILDTTIGVIVALLVNYFLPRERVVALWEGFKKRIGAAK</sequence>
<evidence type="ECO:0000313" key="2">
    <source>
        <dbReference type="Proteomes" id="UP000220959"/>
    </source>
</evidence>
<accession>A0ACC9CWN5</accession>
<proteinExistence type="predicted"/>
<evidence type="ECO:0000313" key="1">
    <source>
        <dbReference type="EMBL" id="PDX60239.1"/>
    </source>
</evidence>
<reference evidence="1 2" key="1">
    <citation type="journal article" date="2017" name="Front. Microbiol.">
        <title>New Insights into the Diversity of the Genus Faecalibacterium.</title>
        <authorList>
            <person name="Benevides L."/>
            <person name="Burman S."/>
            <person name="Martin R."/>
            <person name="Robert V."/>
            <person name="Thomas M."/>
            <person name="Miquel S."/>
            <person name="Chain F."/>
            <person name="Sokol H."/>
            <person name="Bermudez-Humaran L.G."/>
            <person name="Morrison M."/>
            <person name="Langella P."/>
            <person name="Azevedo V.A."/>
            <person name="Chatel J.M."/>
            <person name="Soares S."/>
        </authorList>
    </citation>
    <scope>NUCLEOTIDE SEQUENCE [LARGE SCALE GENOMIC DNA]</scope>
    <source>
        <strain evidence="2">CNCM I-4541</strain>
    </source>
</reference>
<comment type="caution">
    <text evidence="1">The sequence shown here is derived from an EMBL/GenBank/DDBJ whole genome shotgun (WGS) entry which is preliminary data.</text>
</comment>
<dbReference type="Proteomes" id="UP000220959">
    <property type="component" value="Unassembled WGS sequence"/>
</dbReference>
<organism evidence="1 2">
    <name type="scientific">Faecalibacterium langellae</name>
    <dbReference type="NCBI Taxonomy" id="3435293"/>
    <lineage>
        <taxon>Bacteria</taxon>
        <taxon>Bacillati</taxon>
        <taxon>Bacillota</taxon>
        <taxon>Clostridia</taxon>
        <taxon>Eubacteriales</taxon>
        <taxon>Oscillospiraceae</taxon>
        <taxon>Faecalibacterium</taxon>
    </lineage>
</organism>
<keyword evidence="2" id="KW-1185">Reference proteome</keyword>
<protein>
    <submittedName>
        <fullName evidence="1">FUSC family protein</fullName>
    </submittedName>
</protein>
<dbReference type="EMBL" id="NMTR01000021">
    <property type="protein sequence ID" value="PDX60239.1"/>
    <property type="molecule type" value="Genomic_DNA"/>
</dbReference>
<name>A0ACC9CWN5_9FIRM</name>
<gene>
    <name evidence="1" type="ORF">CGS49_09460</name>
</gene>